<dbReference type="GO" id="GO:0016787">
    <property type="term" value="F:hydrolase activity"/>
    <property type="evidence" value="ECO:0007669"/>
    <property type="project" value="UniProtKB-KW"/>
</dbReference>
<proteinExistence type="inferred from homology"/>
<dbReference type="AlphaFoldDB" id="A0A510HK89"/>
<keyword evidence="7" id="KW-0346">Stress response</keyword>
<evidence type="ECO:0000313" key="9">
    <source>
        <dbReference type="Proteomes" id="UP000318065"/>
    </source>
</evidence>
<dbReference type="EMBL" id="AP019791">
    <property type="protein sequence ID" value="BBL78757.1"/>
    <property type="molecule type" value="Genomic_DNA"/>
</dbReference>
<keyword evidence="6" id="KW-0694">RNA-binding</keyword>
<evidence type="ECO:0000256" key="2">
    <source>
        <dbReference type="ARBA" id="ARBA00022649"/>
    </source>
</evidence>
<evidence type="ECO:0000256" key="7">
    <source>
        <dbReference type="ARBA" id="ARBA00023016"/>
    </source>
</evidence>
<evidence type="ECO:0000256" key="3">
    <source>
        <dbReference type="ARBA" id="ARBA00022722"/>
    </source>
</evidence>
<evidence type="ECO:0000256" key="1">
    <source>
        <dbReference type="ARBA" id="ARBA00006620"/>
    </source>
</evidence>
<dbReference type="InterPro" id="IPR038570">
    <property type="entry name" value="HicA_sf"/>
</dbReference>
<keyword evidence="9" id="KW-1185">Reference proteome</keyword>
<reference evidence="8" key="1">
    <citation type="journal article" date="2019" name="Microbiol. Resour. Announc.">
        <title>Complete Genome Sequence of Rubrobacter xylanophilus Strain AA3-22, Isolated from Arima Onsen in Japan.</title>
        <authorList>
            <person name="Tomariguchi N."/>
            <person name="Miyazaki K."/>
        </authorList>
    </citation>
    <scope>NUCLEOTIDE SEQUENCE [LARGE SCALE GENOMIC DNA]</scope>
    <source>
        <strain evidence="8">AA3-22</strain>
    </source>
</reference>
<protein>
    <submittedName>
        <fullName evidence="8">Addiction module toxin, HicA family protein</fullName>
    </submittedName>
</protein>
<accession>A0A510HK89</accession>
<keyword evidence="4" id="KW-0255">Endonuclease</keyword>
<dbReference type="OrthoDB" id="4425504at2"/>
<keyword evidence="3" id="KW-0540">Nuclease</keyword>
<dbReference type="Pfam" id="PF07927">
    <property type="entry name" value="HicA_toxin"/>
    <property type="match status" value="1"/>
</dbReference>
<dbReference type="SUPFAM" id="SSF54786">
    <property type="entry name" value="YcfA/nrd intein domain"/>
    <property type="match status" value="1"/>
</dbReference>
<dbReference type="GO" id="GO:0003729">
    <property type="term" value="F:mRNA binding"/>
    <property type="evidence" value="ECO:0007669"/>
    <property type="project" value="InterPro"/>
</dbReference>
<gene>
    <name evidence="8" type="ORF">RxyAA322_06110</name>
</gene>
<keyword evidence="2" id="KW-1277">Toxin-antitoxin system</keyword>
<evidence type="ECO:0000256" key="4">
    <source>
        <dbReference type="ARBA" id="ARBA00022759"/>
    </source>
</evidence>
<comment type="similarity">
    <text evidence="1">Belongs to the HicA mRNA interferase family.</text>
</comment>
<dbReference type="Gene3D" id="3.30.920.30">
    <property type="entry name" value="Hypothetical protein"/>
    <property type="match status" value="1"/>
</dbReference>
<sequence length="61" mass="7000">MKRRALIDHIKAHGGEFYREGGRHTIYIHRENGRSAAVPRHTEIANNLARKICRDLGIEPP</sequence>
<dbReference type="RefSeq" id="WP_143526860.1">
    <property type="nucleotide sequence ID" value="NZ_AP019791.1"/>
</dbReference>
<keyword evidence="5" id="KW-0378">Hydrolase</keyword>
<dbReference type="InterPro" id="IPR012933">
    <property type="entry name" value="HicA_mRNA_interferase"/>
</dbReference>
<name>A0A510HK89_9ACTN</name>
<evidence type="ECO:0000256" key="6">
    <source>
        <dbReference type="ARBA" id="ARBA00022884"/>
    </source>
</evidence>
<evidence type="ECO:0000256" key="5">
    <source>
        <dbReference type="ARBA" id="ARBA00022801"/>
    </source>
</evidence>
<organism evidence="8 9">
    <name type="scientific">Rubrobacter xylanophilus</name>
    <dbReference type="NCBI Taxonomy" id="49319"/>
    <lineage>
        <taxon>Bacteria</taxon>
        <taxon>Bacillati</taxon>
        <taxon>Actinomycetota</taxon>
        <taxon>Rubrobacteria</taxon>
        <taxon>Rubrobacterales</taxon>
        <taxon>Rubrobacteraceae</taxon>
        <taxon>Rubrobacter</taxon>
    </lineage>
</organism>
<evidence type="ECO:0000313" key="8">
    <source>
        <dbReference type="EMBL" id="BBL78757.1"/>
    </source>
</evidence>
<dbReference type="Proteomes" id="UP000318065">
    <property type="component" value="Chromosome"/>
</dbReference>
<dbReference type="GO" id="GO:0004519">
    <property type="term" value="F:endonuclease activity"/>
    <property type="evidence" value="ECO:0007669"/>
    <property type="project" value="UniProtKB-KW"/>
</dbReference>